<dbReference type="InterPro" id="IPR024778">
    <property type="entry name" value="Put_cellulase"/>
</dbReference>
<dbReference type="RefSeq" id="WP_209469150.1">
    <property type="nucleotide sequence ID" value="NZ_BAABDR010000070.1"/>
</dbReference>
<evidence type="ECO:0000313" key="1">
    <source>
        <dbReference type="EMBL" id="CDR01213.1"/>
    </source>
</evidence>
<dbReference type="EMBL" id="LK022848">
    <property type="protein sequence ID" value="CDR01213.1"/>
    <property type="molecule type" value="Genomic_DNA"/>
</dbReference>
<dbReference type="HOGENOM" id="CLU_758293_0_0_11"/>
<dbReference type="Pfam" id="PF12876">
    <property type="entry name" value="Cellulase-like"/>
    <property type="match status" value="1"/>
</dbReference>
<evidence type="ECO:0000313" key="2">
    <source>
        <dbReference type="EMBL" id="MBP2068504.1"/>
    </source>
</evidence>
<accession>A0A060ZAY3</accession>
<gene>
    <name evidence="2" type="ORF">J2Z30_009585</name>
    <name evidence="1" type="ORF">SIRAN193</name>
</gene>
<evidence type="ECO:0000313" key="3">
    <source>
        <dbReference type="Proteomes" id="UP000756710"/>
    </source>
</evidence>
<evidence type="ECO:0008006" key="4">
    <source>
        <dbReference type="Google" id="ProtNLM"/>
    </source>
</evidence>
<dbReference type="InterPro" id="IPR017853">
    <property type="entry name" value="GH"/>
</dbReference>
<keyword evidence="3" id="KW-1185">Reference proteome</keyword>
<dbReference type="EMBL" id="JAGGLR010000043">
    <property type="protein sequence ID" value="MBP2068504.1"/>
    <property type="molecule type" value="Genomic_DNA"/>
</dbReference>
<dbReference type="Gene3D" id="3.20.20.80">
    <property type="entry name" value="Glycosidases"/>
    <property type="match status" value="1"/>
</dbReference>
<dbReference type="Proteomes" id="UP000756710">
    <property type="component" value="Unassembled WGS sequence"/>
</dbReference>
<reference evidence="1" key="1">
    <citation type="submission" date="2014-05" db="EMBL/GenBank/DDBJ databases">
        <authorList>
            <person name="Horn Fabian"/>
        </authorList>
    </citation>
    <scope>NUCLEOTIDE SEQUENCE</scope>
</reference>
<name>A0A060ZAY3_9ACTN</name>
<proteinExistence type="predicted"/>
<reference evidence="2 3" key="2">
    <citation type="submission" date="2021-03" db="EMBL/GenBank/DDBJ databases">
        <title>Genomic Encyclopedia of Type Strains, Phase IV (KMG-IV): sequencing the most valuable type-strain genomes for metagenomic binning, comparative biology and taxonomic classification.</title>
        <authorList>
            <person name="Goeker M."/>
        </authorList>
    </citation>
    <scope>NUCLEOTIDE SEQUENCE [LARGE SCALE GENOMIC DNA]</scope>
    <source>
        <strain evidence="2 3">DSM 41954</strain>
    </source>
</reference>
<dbReference type="AlphaFoldDB" id="A0A060ZAY3"/>
<protein>
    <recommendedName>
        <fullName evidence="4">Sugar-binding cellulase-like protein</fullName>
    </recommendedName>
</protein>
<dbReference type="SUPFAM" id="SSF51445">
    <property type="entry name" value="(Trans)glycosidases"/>
    <property type="match status" value="1"/>
</dbReference>
<sequence length="381" mass="42744">MSAPVRSITMWDYSWLLRRFGDEAEYADGERVLDELAERGYDVVRIDAFPHWIAADSSGRRPDEITALPQPPGFMWGNHSTVTVRPREALIAFLAGLRRRGIQAGLSTWFTPDSTGRAAQVVTPADLSRIWLETLGVIQDAGLSDVVAYVDLCNEWPAWAPGIAKQLFGEIQSVFALNEPFTQEQIRRIDSYQESLIAVKRQFPGIPVTFSYYLRGVTPPLSTDVMRLSTAAFDLAEPHLWLVAGCPRFVARTKWTGDFENDIRGLAEHQSLVQRYYPAEREVFLAELEALLDVWQGWAADRGLPLWTTEGWASVGWSPELVPGWSGWDYVKDVAEHAVGMALERGWQGICTSNFSQPHHAGMWADTGWHRAQTARIRGGG</sequence>
<organism evidence="1">
    <name type="scientific">Streptomyces iranensis</name>
    <dbReference type="NCBI Taxonomy" id="576784"/>
    <lineage>
        <taxon>Bacteria</taxon>
        <taxon>Bacillati</taxon>
        <taxon>Actinomycetota</taxon>
        <taxon>Actinomycetes</taxon>
        <taxon>Kitasatosporales</taxon>
        <taxon>Streptomycetaceae</taxon>
        <taxon>Streptomyces</taxon>
        <taxon>Streptomyces violaceusniger group</taxon>
    </lineage>
</organism>